<accession>A0ABD1Y454</accession>
<gene>
    <name evidence="1" type="ORF">R1flu_001727</name>
</gene>
<sequence length="296" mass="33657">MTLSAAEDTLEKLPALGPCDCLFFTAGPERMRVPELERPSFGYKEMSKFSVQLFLRNGDLTERGRRKGQGATQSSKSKQFSAYVHHSVKFIKHGIQRLIDEGGDDKYNVRQMVQELTTGLSLRLLNYSSDKVGRLDSGPDARVWIQQTSYQLGSLPYIGHQFMFTASKLIAEVAESLVCLDPFHEGVAQTYDNLYFLFQLMEKLLSDYFYEWMKAKQVNVDILKDTLDYHFSTVKFLGRYPNWNSLVVEYSNRLTGEIKAQLDAAGQYMENYEAEGSQHTALLNLIQMATCANADT</sequence>
<evidence type="ECO:0008006" key="3">
    <source>
        <dbReference type="Google" id="ProtNLM"/>
    </source>
</evidence>
<reference evidence="1 2" key="1">
    <citation type="submission" date="2024-09" db="EMBL/GenBank/DDBJ databases">
        <title>Chromosome-scale assembly of Riccia fluitans.</title>
        <authorList>
            <person name="Paukszto L."/>
            <person name="Sawicki J."/>
            <person name="Karawczyk K."/>
            <person name="Piernik-Szablinska J."/>
            <person name="Szczecinska M."/>
            <person name="Mazdziarz M."/>
        </authorList>
    </citation>
    <scope>NUCLEOTIDE SEQUENCE [LARGE SCALE GENOMIC DNA]</scope>
    <source>
        <strain evidence="1">Rf_01</strain>
        <tissue evidence="1">Aerial parts of the thallus</tissue>
    </source>
</reference>
<dbReference type="Proteomes" id="UP001605036">
    <property type="component" value="Unassembled WGS sequence"/>
</dbReference>
<dbReference type="InterPro" id="IPR037500">
    <property type="entry name" value="Msp1"/>
</dbReference>
<protein>
    <recommendedName>
        <fullName evidence="3">Exocyst subunit Exo70 family protein</fullName>
    </recommendedName>
</protein>
<keyword evidence="2" id="KW-1185">Reference proteome</keyword>
<evidence type="ECO:0000313" key="1">
    <source>
        <dbReference type="EMBL" id="KAL2621522.1"/>
    </source>
</evidence>
<organism evidence="1 2">
    <name type="scientific">Riccia fluitans</name>
    <dbReference type="NCBI Taxonomy" id="41844"/>
    <lineage>
        <taxon>Eukaryota</taxon>
        <taxon>Viridiplantae</taxon>
        <taxon>Streptophyta</taxon>
        <taxon>Embryophyta</taxon>
        <taxon>Marchantiophyta</taxon>
        <taxon>Marchantiopsida</taxon>
        <taxon>Marchantiidae</taxon>
        <taxon>Marchantiales</taxon>
        <taxon>Ricciaceae</taxon>
        <taxon>Riccia</taxon>
    </lineage>
</organism>
<dbReference type="EMBL" id="JBHFFA010000006">
    <property type="protein sequence ID" value="KAL2621522.1"/>
    <property type="molecule type" value="Genomic_DNA"/>
</dbReference>
<dbReference type="PANTHER" id="PTHR35768">
    <property type="entry name" value="PROTEIN MULTIPOLAR SPINDLE 1"/>
    <property type="match status" value="1"/>
</dbReference>
<dbReference type="PANTHER" id="PTHR35768:SF1">
    <property type="entry name" value="PROTEIN MULTIPOLAR SPINDLE 1"/>
    <property type="match status" value="1"/>
</dbReference>
<dbReference type="AlphaFoldDB" id="A0ABD1Y454"/>
<name>A0ABD1Y454_9MARC</name>
<proteinExistence type="predicted"/>
<evidence type="ECO:0000313" key="2">
    <source>
        <dbReference type="Proteomes" id="UP001605036"/>
    </source>
</evidence>
<comment type="caution">
    <text evidence="1">The sequence shown here is derived from an EMBL/GenBank/DDBJ whole genome shotgun (WGS) entry which is preliminary data.</text>
</comment>